<feature type="compositionally biased region" description="Polar residues" evidence="1">
    <location>
        <begin position="46"/>
        <end position="60"/>
    </location>
</feature>
<sequence length="197" mass="22044">MTNNNHLDFKKLLKIFLITAGLTFLFFICLAIYFTVTDSEDETDSGPATSESSATSQSVETVAGLTEGDSTYQEVFNDYEKSYVYYINMFGTQLSNYESGETTKEELATTSTEFKQILNQFLTTTSETTAEQFSESKELAVSSASDTISALEGLETIIQTENTSNYENTTENMQKGINKFNQSQEKFMDTVKTLTNE</sequence>
<dbReference type="EMBL" id="WNJQ01000006">
    <property type="protein sequence ID" value="MBC9825706.1"/>
    <property type="molecule type" value="Genomic_DNA"/>
</dbReference>
<dbReference type="Proteomes" id="UP000638836">
    <property type="component" value="Unassembled WGS sequence"/>
</dbReference>
<keyword evidence="4" id="KW-1185">Reference proteome</keyword>
<evidence type="ECO:0000313" key="3">
    <source>
        <dbReference type="EMBL" id="MBC9825706.1"/>
    </source>
</evidence>
<keyword evidence="2" id="KW-1133">Transmembrane helix</keyword>
<gene>
    <name evidence="3" type="ORF">GLO26_07695</name>
</gene>
<keyword evidence="2" id="KW-0472">Membrane</keyword>
<reference evidence="3 4" key="1">
    <citation type="journal article" date="2020" name="Microorganisms">
        <title>New Insight into Antimicrobial Compounds from Food and Marine-Sourced Carnobacterium Species through Phenotype and Genome Analyses.</title>
        <authorList>
            <person name="Begrem S."/>
            <person name="Ivaniuk F."/>
            <person name="Gigout-Chevalier F."/>
            <person name="Kolypczuk L."/>
            <person name="Bonnetot S."/>
            <person name="Leroi F."/>
            <person name="Grovel O."/>
            <person name="Delbarre-Ladrat C."/>
            <person name="Passerini D."/>
        </authorList>
    </citation>
    <scope>NUCLEOTIDE SEQUENCE [LARGE SCALE GENOMIC DNA]</scope>
    <source>
        <strain evidence="3 4">MIP2551</strain>
    </source>
</reference>
<evidence type="ECO:0000256" key="2">
    <source>
        <dbReference type="SAM" id="Phobius"/>
    </source>
</evidence>
<accession>A0ABR7TCL0</accession>
<comment type="caution">
    <text evidence="3">The sequence shown here is derived from an EMBL/GenBank/DDBJ whole genome shotgun (WGS) entry which is preliminary data.</text>
</comment>
<name>A0ABR7TCL0_9LACT</name>
<keyword evidence="2" id="KW-0812">Transmembrane</keyword>
<evidence type="ECO:0000256" key="1">
    <source>
        <dbReference type="SAM" id="MobiDB-lite"/>
    </source>
</evidence>
<feature type="transmembrane region" description="Helical" evidence="2">
    <location>
        <begin position="12"/>
        <end position="34"/>
    </location>
</feature>
<protein>
    <submittedName>
        <fullName evidence="3">Uncharacterized protein</fullName>
    </submittedName>
</protein>
<evidence type="ECO:0000313" key="4">
    <source>
        <dbReference type="Proteomes" id="UP000638836"/>
    </source>
</evidence>
<feature type="region of interest" description="Disordered" evidence="1">
    <location>
        <begin position="42"/>
        <end position="61"/>
    </location>
</feature>
<organism evidence="3 4">
    <name type="scientific">Carnobacterium inhibens</name>
    <dbReference type="NCBI Taxonomy" id="147709"/>
    <lineage>
        <taxon>Bacteria</taxon>
        <taxon>Bacillati</taxon>
        <taxon>Bacillota</taxon>
        <taxon>Bacilli</taxon>
        <taxon>Lactobacillales</taxon>
        <taxon>Carnobacteriaceae</taxon>
        <taxon>Carnobacterium</taxon>
    </lineage>
</organism>
<dbReference type="RefSeq" id="WP_187948893.1">
    <property type="nucleotide sequence ID" value="NZ_WNJQ01000006.1"/>
</dbReference>
<proteinExistence type="predicted"/>